<proteinExistence type="predicted"/>
<evidence type="ECO:0000313" key="5">
    <source>
        <dbReference type="Proteomes" id="UP000624279"/>
    </source>
</evidence>
<feature type="modified residue" description="4-aspartylphosphate" evidence="2">
    <location>
        <position position="56"/>
    </location>
</feature>
<name>A0ABR6YAU8_9BURK</name>
<protein>
    <submittedName>
        <fullName evidence="4">Response regulator</fullName>
    </submittedName>
</protein>
<dbReference type="PANTHER" id="PTHR44591">
    <property type="entry name" value="STRESS RESPONSE REGULATOR PROTEIN 1"/>
    <property type="match status" value="1"/>
</dbReference>
<dbReference type="Pfam" id="PF00072">
    <property type="entry name" value="Response_reg"/>
    <property type="match status" value="1"/>
</dbReference>
<dbReference type="Gene3D" id="3.40.50.2300">
    <property type="match status" value="1"/>
</dbReference>
<keyword evidence="5" id="KW-1185">Reference proteome</keyword>
<reference evidence="4 5" key="1">
    <citation type="submission" date="2020-08" db="EMBL/GenBank/DDBJ databases">
        <title>Novel species isolated from subtropical streams in China.</title>
        <authorList>
            <person name="Lu H."/>
        </authorList>
    </citation>
    <scope>NUCLEOTIDE SEQUENCE [LARGE SCALE GENOMIC DNA]</scope>
    <source>
        <strain evidence="4 5">LX15W</strain>
    </source>
</reference>
<dbReference type="SUPFAM" id="SSF52172">
    <property type="entry name" value="CheY-like"/>
    <property type="match status" value="1"/>
</dbReference>
<dbReference type="PANTHER" id="PTHR44591:SF21">
    <property type="entry name" value="TWO-COMPONENT RESPONSE REGULATOR"/>
    <property type="match status" value="1"/>
</dbReference>
<dbReference type="InterPro" id="IPR050595">
    <property type="entry name" value="Bact_response_regulator"/>
</dbReference>
<dbReference type="Proteomes" id="UP000624279">
    <property type="component" value="Unassembled WGS sequence"/>
</dbReference>
<accession>A0ABR6YAU8</accession>
<dbReference type="PROSITE" id="PS50110">
    <property type="entry name" value="RESPONSE_REGULATORY"/>
    <property type="match status" value="1"/>
</dbReference>
<dbReference type="SMART" id="SM00448">
    <property type="entry name" value="REC"/>
    <property type="match status" value="1"/>
</dbReference>
<dbReference type="InterPro" id="IPR001789">
    <property type="entry name" value="Sig_transdc_resp-reg_receiver"/>
</dbReference>
<dbReference type="InterPro" id="IPR011006">
    <property type="entry name" value="CheY-like_superfamily"/>
</dbReference>
<organism evidence="4 5">
    <name type="scientific">Undibacterium flavidum</name>
    <dbReference type="NCBI Taxonomy" id="2762297"/>
    <lineage>
        <taxon>Bacteria</taxon>
        <taxon>Pseudomonadati</taxon>
        <taxon>Pseudomonadota</taxon>
        <taxon>Betaproteobacteria</taxon>
        <taxon>Burkholderiales</taxon>
        <taxon>Oxalobacteraceae</taxon>
        <taxon>Undibacterium</taxon>
    </lineage>
</organism>
<keyword evidence="1 2" id="KW-0597">Phosphoprotein</keyword>
<evidence type="ECO:0000256" key="1">
    <source>
        <dbReference type="ARBA" id="ARBA00022553"/>
    </source>
</evidence>
<evidence type="ECO:0000313" key="4">
    <source>
        <dbReference type="EMBL" id="MBC3873763.1"/>
    </source>
</evidence>
<dbReference type="RefSeq" id="WP_186941792.1">
    <property type="nucleotide sequence ID" value="NZ_JACOGA010000007.1"/>
</dbReference>
<evidence type="ECO:0000259" key="3">
    <source>
        <dbReference type="PROSITE" id="PS50110"/>
    </source>
</evidence>
<sequence>MPSDKPIIAIVENDQSLLKALARLISAFGYQIEIYASAEEFLHRSEITKLACLVLDINLDGISGLALQKHLRNEEVSTSADTTLPVIFISGRDDVATIGEAVDYGCVAYLHKPVDSSTLRRLLSNLLA</sequence>
<dbReference type="EMBL" id="JACOGA010000007">
    <property type="protein sequence ID" value="MBC3873763.1"/>
    <property type="molecule type" value="Genomic_DNA"/>
</dbReference>
<feature type="domain" description="Response regulatory" evidence="3">
    <location>
        <begin position="7"/>
        <end position="127"/>
    </location>
</feature>
<gene>
    <name evidence="4" type="ORF">H8K55_09195</name>
</gene>
<comment type="caution">
    <text evidence="4">The sequence shown here is derived from an EMBL/GenBank/DDBJ whole genome shotgun (WGS) entry which is preliminary data.</text>
</comment>
<evidence type="ECO:0000256" key="2">
    <source>
        <dbReference type="PROSITE-ProRule" id="PRU00169"/>
    </source>
</evidence>